<dbReference type="InterPro" id="IPR004843">
    <property type="entry name" value="Calcineurin-like_PHP"/>
</dbReference>
<reference evidence="2 3" key="1">
    <citation type="submission" date="2020-01" db="EMBL/GenBank/DDBJ databases">
        <title>Patterns of diversity and host range of bacteriophage communities associated with bean-nodulatin bacteria.</title>
        <authorList>
            <person name="Vann Cauwenberghe J."/>
            <person name="Santamaria R.I."/>
            <person name="Bustos P."/>
            <person name="Juarez S."/>
            <person name="Gonzalez V."/>
        </authorList>
    </citation>
    <scope>NUCLEOTIDE SEQUENCE [LARGE SCALE GENOMIC DNA]</scope>
    <source>
        <strain evidence="3">RHph</strain>
    </source>
</reference>
<proteinExistence type="predicted"/>
<accession>A0A7S5R9P5</accession>
<dbReference type="Pfam" id="PF00149">
    <property type="entry name" value="Metallophos"/>
    <property type="match status" value="1"/>
</dbReference>
<dbReference type="Gene3D" id="3.60.21.10">
    <property type="match status" value="1"/>
</dbReference>
<organism evidence="2 3">
    <name type="scientific">Rhizobium phage RHph_I1_9</name>
    <dbReference type="NCBI Taxonomy" id="2509729"/>
    <lineage>
        <taxon>Viruses</taxon>
        <taxon>Duplodnaviria</taxon>
        <taxon>Heunggongvirae</taxon>
        <taxon>Uroviricota</taxon>
        <taxon>Caudoviricetes</taxon>
        <taxon>Pootjesviridae</taxon>
        <taxon>Staniewskivirinae</taxon>
        <taxon>Trinifflemingvirus</taxon>
        <taxon>Trinifflemingvirus I19</taxon>
    </lineage>
</organism>
<dbReference type="GO" id="GO:0016787">
    <property type="term" value="F:hydrolase activity"/>
    <property type="evidence" value="ECO:0007669"/>
    <property type="project" value="InterPro"/>
</dbReference>
<keyword evidence="3" id="KW-1185">Reference proteome</keyword>
<dbReference type="PANTHER" id="PTHR37844">
    <property type="entry name" value="SER/THR PROTEIN PHOSPHATASE SUPERFAMILY (AFU_ORTHOLOGUE AFUA_1G14840)"/>
    <property type="match status" value="1"/>
</dbReference>
<dbReference type="PANTHER" id="PTHR37844:SF2">
    <property type="entry name" value="SER_THR PROTEIN PHOSPHATASE SUPERFAMILY (AFU_ORTHOLOGUE AFUA_1G14840)"/>
    <property type="match status" value="1"/>
</dbReference>
<dbReference type="InterPro" id="IPR029052">
    <property type="entry name" value="Metallo-depent_PP-like"/>
</dbReference>
<dbReference type="Proteomes" id="UP000615696">
    <property type="component" value="Segment"/>
</dbReference>
<dbReference type="SUPFAM" id="SSF56300">
    <property type="entry name" value="Metallo-dependent phosphatases"/>
    <property type="match status" value="1"/>
</dbReference>
<gene>
    <name evidence="2" type="ORF">EVC04_255</name>
</gene>
<evidence type="ECO:0000313" key="2">
    <source>
        <dbReference type="EMBL" id="QIG73692.1"/>
    </source>
</evidence>
<evidence type="ECO:0000259" key="1">
    <source>
        <dbReference type="Pfam" id="PF00149"/>
    </source>
</evidence>
<dbReference type="EMBL" id="MN988532">
    <property type="protein sequence ID" value="QIG73692.1"/>
    <property type="molecule type" value="Genomic_DNA"/>
</dbReference>
<protein>
    <submittedName>
        <fullName evidence="2">Putative metallophosphoesterase protein</fullName>
    </submittedName>
</protein>
<feature type="domain" description="Calcineurin-like phosphoesterase" evidence="1">
    <location>
        <begin position="1"/>
        <end position="212"/>
    </location>
</feature>
<sequence length="245" mass="28352">MKAWVVSDLHKDYNEFLDIYPPGDADVAIVAGDVVNDDWLVTMSRIMPTIFVPGNHDFYKTNIHDRRRQLQDLAYRHPGLLLLDNSAALIYGVRFVGGTLWTDYNNRSDLSMFECQQRMNDHKKIRWSNDPFQRFLPKHALMEHLKTRRYIENALLLENKTKTVVVTHHAPSYKSIGSKYAGDRTNPAYASNLDDMIEEIGPDFWFHGHTHNSVDYTIGKTRVINNPLGYGDENKNFDPELIVEI</sequence>
<evidence type="ECO:0000313" key="3">
    <source>
        <dbReference type="Proteomes" id="UP000615696"/>
    </source>
</evidence>
<name>A0A7S5R9P5_9CAUD</name>